<dbReference type="AlphaFoldDB" id="A0A097IGM2"/>
<evidence type="ECO:0000313" key="9">
    <source>
        <dbReference type="EMBL" id="AIT61303.1"/>
    </source>
</evidence>
<keyword evidence="4 5" id="KW-0963">Cytoplasm</keyword>
<evidence type="ECO:0000256" key="4">
    <source>
        <dbReference type="ARBA" id="ARBA00022490"/>
    </source>
</evidence>
<keyword evidence="10" id="KW-1185">Reference proteome</keyword>
<dbReference type="GO" id="GO:0006282">
    <property type="term" value="P:regulation of DNA repair"/>
    <property type="evidence" value="ECO:0007669"/>
    <property type="project" value="UniProtKB-UniRule"/>
</dbReference>
<evidence type="ECO:0000256" key="3">
    <source>
        <dbReference type="ARBA" id="ARBA00018111"/>
    </source>
</evidence>
<comment type="function">
    <text evidence="5">Modulates RecA activity.</text>
</comment>
<dbReference type="STRING" id="558173.CDOO_08560"/>
<dbReference type="Gene3D" id="1.10.10.10">
    <property type="entry name" value="Winged helix-like DNA-binding domain superfamily/Winged helix DNA-binding domain"/>
    <property type="match status" value="2"/>
</dbReference>
<sequence length="194" mass="22186">MTSNTDKVERLRQELENFSGGTLFDHEAEEAKAQVRGRALRLLDQRARSRHELRGRLVDLDFDPRLIDEVLDDLERAQLLDDQSFAHEWVRQRHARRGKSASVLDRELREKGVSEAIRTEALEQIDSSDEESAARSAAEKKARTVKTVPADRAERDKLLRRILGVLARRGYGGEMSMRIARAALDDRIAELEQS</sequence>
<dbReference type="Proteomes" id="UP000029914">
    <property type="component" value="Chromosome"/>
</dbReference>
<evidence type="ECO:0000313" key="10">
    <source>
        <dbReference type="Proteomes" id="UP000029914"/>
    </source>
</evidence>
<dbReference type="EMBL" id="CP006764">
    <property type="protein sequence ID" value="AIT61303.1"/>
    <property type="molecule type" value="Genomic_DNA"/>
</dbReference>
<dbReference type="NCBIfam" id="NF001059">
    <property type="entry name" value="PRK00117.4-3"/>
    <property type="match status" value="1"/>
</dbReference>
<dbReference type="InterPro" id="IPR053924">
    <property type="entry name" value="RecX_HTH_2nd"/>
</dbReference>
<dbReference type="InterPro" id="IPR003783">
    <property type="entry name" value="Regulatory_RecX"/>
</dbReference>
<comment type="subcellular location">
    <subcellularLocation>
        <location evidence="1 5">Cytoplasm</location>
    </subcellularLocation>
</comment>
<dbReference type="Pfam" id="PF21982">
    <property type="entry name" value="RecX_HTH1"/>
    <property type="match status" value="1"/>
</dbReference>
<dbReference type="InterPro" id="IPR053926">
    <property type="entry name" value="RecX_HTH_1st"/>
</dbReference>
<dbReference type="GO" id="GO:0005737">
    <property type="term" value="C:cytoplasm"/>
    <property type="evidence" value="ECO:0007669"/>
    <property type="project" value="UniProtKB-SubCell"/>
</dbReference>
<name>A0A097IGM2_9CORY</name>
<comment type="similarity">
    <text evidence="2 5">Belongs to the RecX family.</text>
</comment>
<dbReference type="PANTHER" id="PTHR33602:SF1">
    <property type="entry name" value="REGULATORY PROTEIN RECX FAMILY PROTEIN"/>
    <property type="match status" value="1"/>
</dbReference>
<dbReference type="InterPro" id="IPR036388">
    <property type="entry name" value="WH-like_DNA-bd_sf"/>
</dbReference>
<protein>
    <recommendedName>
        <fullName evidence="3 5">Regulatory protein RecX</fullName>
    </recommendedName>
</protein>
<accession>A0A097IGM2</accession>
<evidence type="ECO:0000256" key="6">
    <source>
        <dbReference type="SAM" id="MobiDB-lite"/>
    </source>
</evidence>
<dbReference type="HAMAP" id="MF_01114">
    <property type="entry name" value="RecX"/>
    <property type="match status" value="1"/>
</dbReference>
<feature type="domain" description="RecX second three-helical" evidence="7">
    <location>
        <begin position="81"/>
        <end position="122"/>
    </location>
</feature>
<feature type="region of interest" description="Disordered" evidence="6">
    <location>
        <begin position="125"/>
        <end position="149"/>
    </location>
</feature>
<dbReference type="KEGG" id="cdo:CDOO_08560"/>
<dbReference type="Pfam" id="PF02631">
    <property type="entry name" value="RecX_HTH2"/>
    <property type="match status" value="1"/>
</dbReference>
<evidence type="ECO:0000256" key="1">
    <source>
        <dbReference type="ARBA" id="ARBA00004496"/>
    </source>
</evidence>
<organism evidence="9 10">
    <name type="scientific">Corynebacterium doosanense CAU 212 = DSM 45436</name>
    <dbReference type="NCBI Taxonomy" id="558173"/>
    <lineage>
        <taxon>Bacteria</taxon>
        <taxon>Bacillati</taxon>
        <taxon>Actinomycetota</taxon>
        <taxon>Actinomycetes</taxon>
        <taxon>Mycobacteriales</taxon>
        <taxon>Corynebacteriaceae</taxon>
        <taxon>Corynebacterium</taxon>
    </lineage>
</organism>
<feature type="domain" description="RecX first three-helical" evidence="8">
    <location>
        <begin position="37"/>
        <end position="74"/>
    </location>
</feature>
<evidence type="ECO:0000256" key="2">
    <source>
        <dbReference type="ARBA" id="ARBA00009695"/>
    </source>
</evidence>
<dbReference type="HOGENOM" id="CLU_066607_0_2_11"/>
<evidence type="ECO:0000259" key="7">
    <source>
        <dbReference type="Pfam" id="PF02631"/>
    </source>
</evidence>
<dbReference type="RefSeq" id="WP_018021041.1">
    <property type="nucleotide sequence ID" value="NZ_AQUX01000001.1"/>
</dbReference>
<proteinExistence type="inferred from homology"/>
<dbReference type="eggNOG" id="COG2137">
    <property type="taxonomic scope" value="Bacteria"/>
</dbReference>
<gene>
    <name evidence="5" type="primary">recX</name>
    <name evidence="9" type="ORF">CDOO_08560</name>
</gene>
<reference evidence="9 10" key="1">
    <citation type="submission" date="2013-09" db="EMBL/GenBank/DDBJ databases">
        <title>Complete genome sequence of Corynebacterium doosanense CAU 212(T) (=DSM 45436(T)), isolated from activated sludge.</title>
        <authorList>
            <person name="Schaffert L."/>
            <person name="Albersmeier A."/>
            <person name="Kalinowski J."/>
            <person name="Ruckert C."/>
        </authorList>
    </citation>
    <scope>NUCLEOTIDE SEQUENCE [LARGE SCALE GENOMIC DNA]</scope>
    <source>
        <strain evidence="9 10">CAU 212</strain>
    </source>
</reference>
<dbReference type="PANTHER" id="PTHR33602">
    <property type="entry name" value="REGULATORY PROTEIN RECX FAMILY PROTEIN"/>
    <property type="match status" value="1"/>
</dbReference>
<evidence type="ECO:0000256" key="5">
    <source>
        <dbReference type="HAMAP-Rule" id="MF_01114"/>
    </source>
</evidence>
<evidence type="ECO:0000259" key="8">
    <source>
        <dbReference type="Pfam" id="PF21982"/>
    </source>
</evidence>